<dbReference type="RefSeq" id="WP_093537142.1">
    <property type="nucleotide sequence ID" value="NZ_FOXU01000004.1"/>
</dbReference>
<evidence type="ECO:0000313" key="3">
    <source>
        <dbReference type="Proteomes" id="UP000198734"/>
    </source>
</evidence>
<dbReference type="EMBL" id="FOXU01000004">
    <property type="protein sequence ID" value="SFQ51619.1"/>
    <property type="molecule type" value="Genomic_DNA"/>
</dbReference>
<dbReference type="STRING" id="126156.SAMN05421670_2407"/>
<feature type="domain" description="Polysaccharide pyruvyl transferase" evidence="1">
    <location>
        <begin position="15"/>
        <end position="272"/>
    </location>
</feature>
<name>A0A1I5Z567_9BACI</name>
<dbReference type="Pfam" id="PF04230">
    <property type="entry name" value="PS_pyruv_trans"/>
    <property type="match status" value="1"/>
</dbReference>
<dbReference type="GO" id="GO:0016740">
    <property type="term" value="F:transferase activity"/>
    <property type="evidence" value="ECO:0007669"/>
    <property type="project" value="UniProtKB-KW"/>
</dbReference>
<dbReference type="AlphaFoldDB" id="A0A1I5Z567"/>
<reference evidence="3" key="1">
    <citation type="submission" date="2016-10" db="EMBL/GenBank/DDBJ databases">
        <authorList>
            <person name="Varghese N."/>
            <person name="Submissions S."/>
        </authorList>
    </citation>
    <scope>NUCLEOTIDE SEQUENCE [LARGE SCALE GENOMIC DNA]</scope>
    <source>
        <strain evidence="3">DSM 11706</strain>
    </source>
</reference>
<sequence>MKKVIIFDTSVASFNRGDDIIMRGAREGLEGILSNAFVTNFPTHTPIFHFHQTSKINQNVKWLQQADFKFVCGSNLLYSNMVRPWPLWNINFLDSKPIKDCVLVGVGSGINSKGINHYTKKLYKSVLSSEYIHSVRDNSTKLMLEKMGFKAINTGCATLWNLTSDLCKQIPTKKSESVIFTLTDYRRDKIRDQKMIEILIKSYRVVKFWPQGSEDYNYFQSMSGIDSIPVISPSVEAFSMALNSDTDYVGTRLHGGIFAMQHKRRSLIIIVDHRAREMNKDFNLKALERDNIEELEMLINSEYATEVTVDREKINSWLNQFK</sequence>
<accession>A0A1I5Z567</accession>
<keyword evidence="2" id="KW-0808">Transferase</keyword>
<protein>
    <submittedName>
        <fullName evidence="2">Polysaccharide pyruvyl transferase family protein WcaK</fullName>
    </submittedName>
</protein>
<keyword evidence="3" id="KW-1185">Reference proteome</keyword>
<dbReference type="OrthoDB" id="9802987at2"/>
<dbReference type="Proteomes" id="UP000198734">
    <property type="component" value="Unassembled WGS sequence"/>
</dbReference>
<evidence type="ECO:0000313" key="2">
    <source>
        <dbReference type="EMBL" id="SFQ51619.1"/>
    </source>
</evidence>
<organism evidence="2 3">
    <name type="scientific">Psychrobacillus psychrotolerans</name>
    <dbReference type="NCBI Taxonomy" id="126156"/>
    <lineage>
        <taxon>Bacteria</taxon>
        <taxon>Bacillati</taxon>
        <taxon>Bacillota</taxon>
        <taxon>Bacilli</taxon>
        <taxon>Bacillales</taxon>
        <taxon>Bacillaceae</taxon>
        <taxon>Psychrobacillus</taxon>
    </lineage>
</organism>
<proteinExistence type="predicted"/>
<dbReference type="InterPro" id="IPR007345">
    <property type="entry name" value="Polysacch_pyruvyl_Trfase"/>
</dbReference>
<gene>
    <name evidence="2" type="ORF">SAMN05421670_2407</name>
</gene>
<evidence type="ECO:0000259" key="1">
    <source>
        <dbReference type="Pfam" id="PF04230"/>
    </source>
</evidence>